<dbReference type="InterPro" id="IPR057182">
    <property type="entry name" value="DUF7860"/>
</dbReference>
<evidence type="ECO:0000313" key="2">
    <source>
        <dbReference type="EMBL" id="MFC7125898.1"/>
    </source>
</evidence>
<reference evidence="2 3" key="1">
    <citation type="journal article" date="2014" name="Int. J. Syst. Evol. Microbiol.">
        <title>Complete genome sequence of Corynebacterium casei LMG S-19264T (=DSM 44701T), isolated from a smear-ripened cheese.</title>
        <authorList>
            <consortium name="US DOE Joint Genome Institute (JGI-PGF)"/>
            <person name="Walter F."/>
            <person name="Albersmeier A."/>
            <person name="Kalinowski J."/>
            <person name="Ruckert C."/>
        </authorList>
    </citation>
    <scope>NUCLEOTIDE SEQUENCE [LARGE SCALE GENOMIC DNA]</scope>
    <source>
        <strain evidence="2 3">CGMCC 4.7215</strain>
    </source>
</reference>
<feature type="transmembrane region" description="Helical" evidence="1">
    <location>
        <begin position="12"/>
        <end position="34"/>
    </location>
</feature>
<dbReference type="Proteomes" id="UP001596414">
    <property type="component" value="Unassembled WGS sequence"/>
</dbReference>
<evidence type="ECO:0000256" key="1">
    <source>
        <dbReference type="SAM" id="Phobius"/>
    </source>
</evidence>
<keyword evidence="1" id="KW-1133">Transmembrane helix</keyword>
<sequence>MTQYSTTNYAKLAKSGFFLGIALFVSGALGGIIAPGLQTPVPGWEHTLFLYAEIIGTVVGFFSPLVFGVVLPLVD</sequence>
<keyword evidence="1" id="KW-0472">Membrane</keyword>
<evidence type="ECO:0000313" key="3">
    <source>
        <dbReference type="Proteomes" id="UP001596414"/>
    </source>
</evidence>
<proteinExistence type="predicted"/>
<name>A0ABD5XAB9_9EURY</name>
<gene>
    <name evidence="2" type="ORF">ACFQJ7_07565</name>
</gene>
<dbReference type="EMBL" id="JBHSZQ010000011">
    <property type="protein sequence ID" value="MFC7125898.1"/>
    <property type="molecule type" value="Genomic_DNA"/>
</dbReference>
<comment type="caution">
    <text evidence="2">The sequence shown here is derived from an EMBL/GenBank/DDBJ whole genome shotgun (WGS) entry which is preliminary data.</text>
</comment>
<organism evidence="2 3">
    <name type="scientific">Halovenus rubra</name>
    <dbReference type="NCBI Taxonomy" id="869890"/>
    <lineage>
        <taxon>Archaea</taxon>
        <taxon>Methanobacteriati</taxon>
        <taxon>Methanobacteriota</taxon>
        <taxon>Stenosarchaea group</taxon>
        <taxon>Halobacteria</taxon>
        <taxon>Halobacteriales</taxon>
        <taxon>Haloarculaceae</taxon>
        <taxon>Halovenus</taxon>
    </lineage>
</organism>
<evidence type="ECO:0008006" key="4">
    <source>
        <dbReference type="Google" id="ProtNLM"/>
    </source>
</evidence>
<keyword evidence="1" id="KW-0812">Transmembrane</keyword>
<protein>
    <recommendedName>
        <fullName evidence="4">Major facilitator superfamily (MFS) profile domain-containing protein</fullName>
    </recommendedName>
</protein>
<dbReference type="Pfam" id="PF25259">
    <property type="entry name" value="DUF7860"/>
    <property type="match status" value="1"/>
</dbReference>
<dbReference type="RefSeq" id="WP_267638048.1">
    <property type="nucleotide sequence ID" value="NZ_JAODIY010000011.1"/>
</dbReference>
<dbReference type="AlphaFoldDB" id="A0ABD5XAB9"/>
<feature type="transmembrane region" description="Helical" evidence="1">
    <location>
        <begin position="54"/>
        <end position="74"/>
    </location>
</feature>
<accession>A0ABD5XAB9</accession>